<keyword evidence="1" id="KW-1133">Transmembrane helix</keyword>
<feature type="transmembrane region" description="Helical" evidence="1">
    <location>
        <begin position="31"/>
        <end position="54"/>
    </location>
</feature>
<dbReference type="Gene3D" id="1.20.1070.10">
    <property type="entry name" value="Rhodopsin 7-helix transmembrane proteins"/>
    <property type="match status" value="1"/>
</dbReference>
<proteinExistence type="predicted"/>
<dbReference type="SUPFAM" id="SSF81321">
    <property type="entry name" value="Family A G protein-coupled receptor-like"/>
    <property type="match status" value="1"/>
</dbReference>
<sequence length="192" mass="22660">MHTLIMVNIQELSPLVFACYYDLSKSYQNFVYYYLAIINILFSSIMIILCSLSFKNVRHIRIIPRQQRNQVRSMTKKDFQLLRCLFALVIVTIIFRIGINIFYAYSAITREQIRTQLHQDIDTFLNNFLSLFFNLSYSVSFIVFVVISKAFRCELKQMVYKMFGRNQIPMREEENGTVNIVVVSNITVPTLF</sequence>
<keyword evidence="1" id="KW-0472">Membrane</keyword>
<dbReference type="EMBL" id="CAJNON010000050">
    <property type="protein sequence ID" value="CAF0872263.1"/>
    <property type="molecule type" value="Genomic_DNA"/>
</dbReference>
<reference evidence="3" key="1">
    <citation type="submission" date="2021-02" db="EMBL/GenBank/DDBJ databases">
        <authorList>
            <person name="Nowell W R."/>
        </authorList>
    </citation>
    <scope>NUCLEOTIDE SEQUENCE</scope>
</reference>
<dbReference type="OrthoDB" id="10346110at2759"/>
<evidence type="ECO:0000313" key="2">
    <source>
        <dbReference type="EMBL" id="CAF0872263.1"/>
    </source>
</evidence>
<organism evidence="3 4">
    <name type="scientific">Adineta steineri</name>
    <dbReference type="NCBI Taxonomy" id="433720"/>
    <lineage>
        <taxon>Eukaryota</taxon>
        <taxon>Metazoa</taxon>
        <taxon>Spiralia</taxon>
        <taxon>Gnathifera</taxon>
        <taxon>Rotifera</taxon>
        <taxon>Eurotatoria</taxon>
        <taxon>Bdelloidea</taxon>
        <taxon>Adinetida</taxon>
        <taxon>Adinetidae</taxon>
        <taxon>Adineta</taxon>
    </lineage>
</organism>
<gene>
    <name evidence="3" type="ORF">OKA104_LOCUS7029</name>
    <name evidence="2" type="ORF">VCS650_LOCUS7787</name>
</gene>
<evidence type="ECO:0008006" key="5">
    <source>
        <dbReference type="Google" id="ProtNLM"/>
    </source>
</evidence>
<feature type="transmembrane region" description="Helical" evidence="1">
    <location>
        <begin position="81"/>
        <end position="108"/>
    </location>
</feature>
<accession>A0A818NRY6</accession>
<comment type="caution">
    <text evidence="3">The sequence shown here is derived from an EMBL/GenBank/DDBJ whole genome shotgun (WGS) entry which is preliminary data.</text>
</comment>
<evidence type="ECO:0000313" key="4">
    <source>
        <dbReference type="Proteomes" id="UP000663881"/>
    </source>
</evidence>
<evidence type="ECO:0000256" key="1">
    <source>
        <dbReference type="SAM" id="Phobius"/>
    </source>
</evidence>
<dbReference type="EMBL" id="CAJOAY010000265">
    <property type="protein sequence ID" value="CAF3609184.1"/>
    <property type="molecule type" value="Genomic_DNA"/>
</dbReference>
<evidence type="ECO:0000313" key="3">
    <source>
        <dbReference type="EMBL" id="CAF3609184.1"/>
    </source>
</evidence>
<name>A0A818NRY6_9BILA</name>
<protein>
    <recommendedName>
        <fullName evidence="5">G-protein coupled receptors family 1 profile domain-containing protein</fullName>
    </recommendedName>
</protein>
<dbReference type="Proteomes" id="UP000663881">
    <property type="component" value="Unassembled WGS sequence"/>
</dbReference>
<dbReference type="AlphaFoldDB" id="A0A818NRY6"/>
<dbReference type="Proteomes" id="UP000663891">
    <property type="component" value="Unassembled WGS sequence"/>
</dbReference>
<feature type="transmembrane region" description="Helical" evidence="1">
    <location>
        <begin position="128"/>
        <end position="151"/>
    </location>
</feature>
<keyword evidence="1" id="KW-0812">Transmembrane</keyword>